<keyword evidence="10 12" id="KW-0472">Membrane</keyword>
<dbReference type="InterPro" id="IPR003661">
    <property type="entry name" value="HisK_dim/P_dom"/>
</dbReference>
<protein>
    <recommendedName>
        <fullName evidence="3">histidine kinase</fullName>
        <ecNumber evidence="3">2.7.13.3</ecNumber>
    </recommendedName>
</protein>
<dbReference type="Pfam" id="PF00512">
    <property type="entry name" value="HisKA"/>
    <property type="match status" value="1"/>
</dbReference>
<feature type="domain" description="Histidine kinase" evidence="13">
    <location>
        <begin position="267"/>
        <end position="477"/>
    </location>
</feature>
<dbReference type="Proteomes" id="UP000553209">
    <property type="component" value="Unassembled WGS sequence"/>
</dbReference>
<feature type="compositionally biased region" description="Polar residues" evidence="11">
    <location>
        <begin position="119"/>
        <end position="130"/>
    </location>
</feature>
<proteinExistence type="predicted"/>
<dbReference type="SUPFAM" id="SSF55874">
    <property type="entry name" value="ATPase domain of HSP90 chaperone/DNA topoisomerase II/histidine kinase"/>
    <property type="match status" value="1"/>
</dbReference>
<evidence type="ECO:0000259" key="13">
    <source>
        <dbReference type="PROSITE" id="PS50109"/>
    </source>
</evidence>
<dbReference type="Gene3D" id="1.10.287.130">
    <property type="match status" value="1"/>
</dbReference>
<evidence type="ECO:0000256" key="10">
    <source>
        <dbReference type="ARBA" id="ARBA00023136"/>
    </source>
</evidence>
<sequence>MSGPLGDNGSVPGWDDGPGRVWDRIRPRSIRARVTFGAVAALAVVTGLGLALTIFLVREAIVEQVRDLAAEEARDVADHIAVQRYPELIPDGESVLRIQVVARDSGEVLASSDALEGQPQLTAERPTTSDPRVDTTVCGPVAGIDPRTCLLVSGYAVDDTAYGDVVVLAAVGTPQVVATHVLEDALVVMACVLLTITGITIWYGVGRALRPVEQIRAQLDTLSVSDLHRRLPVPGSDDEIAYLARTANHSLERMEEAVTRQRRFVSDASHELRNPIAGMRIKLEMELSDPDPDPRMREGLLTGLLSDTERLENIVADLLELARLDTGTAPVQERLDLSALVAEEFLSDRRTPELRLHSSGPVRVDANRLRLVRLLTNLVANADRHARSRVDVIVRREDGFAVAEVHDDGTGIPPGERERIFERFARLSESRELDPGGSGLGLAISREIARAHGGSLLAGHSELLGGAAFILRLPEASEEPEDPERLGRSDRPE</sequence>
<comment type="caution">
    <text evidence="15">The sequence shown here is derived from an EMBL/GenBank/DDBJ whole genome shotgun (WGS) entry which is preliminary data.</text>
</comment>
<dbReference type="Gene3D" id="6.10.340.10">
    <property type="match status" value="1"/>
</dbReference>
<dbReference type="InterPro" id="IPR003594">
    <property type="entry name" value="HATPase_dom"/>
</dbReference>
<dbReference type="EC" id="2.7.13.3" evidence="3"/>
<feature type="transmembrane region" description="Helical" evidence="12">
    <location>
        <begin position="34"/>
        <end position="57"/>
    </location>
</feature>
<dbReference type="InterPro" id="IPR003660">
    <property type="entry name" value="HAMP_dom"/>
</dbReference>
<dbReference type="CDD" id="cd06225">
    <property type="entry name" value="HAMP"/>
    <property type="match status" value="1"/>
</dbReference>
<name>A0A7X6MGY1_9ACTN</name>
<dbReference type="CDD" id="cd00075">
    <property type="entry name" value="HATPase"/>
    <property type="match status" value="1"/>
</dbReference>
<dbReference type="InterPro" id="IPR036890">
    <property type="entry name" value="HATPase_C_sf"/>
</dbReference>
<dbReference type="InterPro" id="IPR036097">
    <property type="entry name" value="HisK_dim/P_sf"/>
</dbReference>
<evidence type="ECO:0000313" key="16">
    <source>
        <dbReference type="Proteomes" id="UP000553209"/>
    </source>
</evidence>
<dbReference type="Pfam" id="PF02518">
    <property type="entry name" value="HATPase_c"/>
    <property type="match status" value="1"/>
</dbReference>
<organism evidence="15 16">
    <name type="scientific">Nocardiopsis alborubida</name>
    <dbReference type="NCBI Taxonomy" id="146802"/>
    <lineage>
        <taxon>Bacteria</taxon>
        <taxon>Bacillati</taxon>
        <taxon>Actinomycetota</taxon>
        <taxon>Actinomycetes</taxon>
        <taxon>Streptosporangiales</taxon>
        <taxon>Nocardiopsidaceae</taxon>
        <taxon>Nocardiopsis</taxon>
    </lineage>
</organism>
<comment type="subcellular location">
    <subcellularLocation>
        <location evidence="2">Cell membrane</location>
    </subcellularLocation>
</comment>
<dbReference type="EMBL" id="JAAXPG010000027">
    <property type="protein sequence ID" value="NKZ00761.1"/>
    <property type="molecule type" value="Genomic_DNA"/>
</dbReference>
<evidence type="ECO:0000256" key="12">
    <source>
        <dbReference type="SAM" id="Phobius"/>
    </source>
</evidence>
<keyword evidence="4" id="KW-0597">Phosphoprotein</keyword>
<evidence type="ECO:0000256" key="2">
    <source>
        <dbReference type="ARBA" id="ARBA00004236"/>
    </source>
</evidence>
<evidence type="ECO:0000256" key="8">
    <source>
        <dbReference type="ARBA" id="ARBA00022989"/>
    </source>
</evidence>
<dbReference type="SUPFAM" id="SSF158472">
    <property type="entry name" value="HAMP domain-like"/>
    <property type="match status" value="1"/>
</dbReference>
<dbReference type="PANTHER" id="PTHR45436">
    <property type="entry name" value="SENSOR HISTIDINE KINASE YKOH"/>
    <property type="match status" value="1"/>
</dbReference>
<dbReference type="Gene3D" id="3.30.565.10">
    <property type="entry name" value="Histidine kinase-like ATPase, C-terminal domain"/>
    <property type="match status" value="1"/>
</dbReference>
<dbReference type="PANTHER" id="PTHR45436:SF5">
    <property type="entry name" value="SENSOR HISTIDINE KINASE TRCS"/>
    <property type="match status" value="1"/>
</dbReference>
<evidence type="ECO:0000256" key="5">
    <source>
        <dbReference type="ARBA" id="ARBA00022679"/>
    </source>
</evidence>
<keyword evidence="16" id="KW-1185">Reference proteome</keyword>
<dbReference type="PROSITE" id="PS50109">
    <property type="entry name" value="HIS_KIN"/>
    <property type="match status" value="1"/>
</dbReference>
<evidence type="ECO:0000256" key="4">
    <source>
        <dbReference type="ARBA" id="ARBA00022553"/>
    </source>
</evidence>
<dbReference type="PRINTS" id="PR00344">
    <property type="entry name" value="BCTRLSENSOR"/>
</dbReference>
<feature type="transmembrane region" description="Helical" evidence="12">
    <location>
        <begin position="185"/>
        <end position="205"/>
    </location>
</feature>
<evidence type="ECO:0000256" key="9">
    <source>
        <dbReference type="ARBA" id="ARBA00023012"/>
    </source>
</evidence>
<feature type="domain" description="HAMP" evidence="14">
    <location>
        <begin position="206"/>
        <end position="259"/>
    </location>
</feature>
<dbReference type="AlphaFoldDB" id="A0A7X6MGY1"/>
<evidence type="ECO:0000256" key="3">
    <source>
        <dbReference type="ARBA" id="ARBA00012438"/>
    </source>
</evidence>
<evidence type="ECO:0000313" key="15">
    <source>
        <dbReference type="EMBL" id="NKZ00761.1"/>
    </source>
</evidence>
<dbReference type="GO" id="GO:0005886">
    <property type="term" value="C:plasma membrane"/>
    <property type="evidence" value="ECO:0007669"/>
    <property type="project" value="UniProtKB-SubCell"/>
</dbReference>
<keyword evidence="8 12" id="KW-1133">Transmembrane helix</keyword>
<dbReference type="SMART" id="SM00388">
    <property type="entry name" value="HisKA"/>
    <property type="match status" value="1"/>
</dbReference>
<keyword evidence="5" id="KW-0808">Transferase</keyword>
<dbReference type="PROSITE" id="PS50885">
    <property type="entry name" value="HAMP"/>
    <property type="match status" value="1"/>
</dbReference>
<feature type="region of interest" description="Disordered" evidence="11">
    <location>
        <begin position="111"/>
        <end position="134"/>
    </location>
</feature>
<feature type="compositionally biased region" description="Basic and acidic residues" evidence="11">
    <location>
        <begin position="483"/>
        <end position="493"/>
    </location>
</feature>
<evidence type="ECO:0000256" key="7">
    <source>
        <dbReference type="ARBA" id="ARBA00022777"/>
    </source>
</evidence>
<comment type="catalytic activity">
    <reaction evidence="1">
        <text>ATP + protein L-histidine = ADP + protein N-phospho-L-histidine.</text>
        <dbReference type="EC" id="2.7.13.3"/>
    </reaction>
</comment>
<reference evidence="15 16" key="1">
    <citation type="submission" date="2020-04" db="EMBL/GenBank/DDBJ databases">
        <title>MicrobeNet Type strains.</title>
        <authorList>
            <person name="Nicholson A.C."/>
        </authorList>
    </citation>
    <scope>NUCLEOTIDE SEQUENCE [LARGE SCALE GENOMIC DNA]</scope>
    <source>
        <strain evidence="15 16">ATCC 23612</strain>
    </source>
</reference>
<dbReference type="SMART" id="SM00304">
    <property type="entry name" value="HAMP"/>
    <property type="match status" value="1"/>
</dbReference>
<evidence type="ECO:0000256" key="6">
    <source>
        <dbReference type="ARBA" id="ARBA00022692"/>
    </source>
</evidence>
<dbReference type="InterPro" id="IPR005467">
    <property type="entry name" value="His_kinase_dom"/>
</dbReference>
<keyword evidence="7 15" id="KW-0418">Kinase</keyword>
<gene>
    <name evidence="15" type="ORF">HGB44_24280</name>
</gene>
<dbReference type="SUPFAM" id="SSF47384">
    <property type="entry name" value="Homodimeric domain of signal transducing histidine kinase"/>
    <property type="match status" value="1"/>
</dbReference>
<dbReference type="GO" id="GO:0000155">
    <property type="term" value="F:phosphorelay sensor kinase activity"/>
    <property type="evidence" value="ECO:0007669"/>
    <property type="project" value="InterPro"/>
</dbReference>
<evidence type="ECO:0000256" key="1">
    <source>
        <dbReference type="ARBA" id="ARBA00000085"/>
    </source>
</evidence>
<keyword evidence="9" id="KW-0902">Two-component regulatory system</keyword>
<dbReference type="InterPro" id="IPR004358">
    <property type="entry name" value="Sig_transdc_His_kin-like_C"/>
</dbReference>
<feature type="region of interest" description="Disordered" evidence="11">
    <location>
        <begin position="474"/>
        <end position="493"/>
    </location>
</feature>
<dbReference type="CDD" id="cd00082">
    <property type="entry name" value="HisKA"/>
    <property type="match status" value="1"/>
</dbReference>
<dbReference type="SMART" id="SM00387">
    <property type="entry name" value="HATPase_c"/>
    <property type="match status" value="1"/>
</dbReference>
<dbReference type="InterPro" id="IPR050428">
    <property type="entry name" value="TCS_sensor_his_kinase"/>
</dbReference>
<accession>A0A7X6MGY1</accession>
<keyword evidence="6 12" id="KW-0812">Transmembrane</keyword>
<evidence type="ECO:0000259" key="14">
    <source>
        <dbReference type="PROSITE" id="PS50885"/>
    </source>
</evidence>
<evidence type="ECO:0000256" key="11">
    <source>
        <dbReference type="SAM" id="MobiDB-lite"/>
    </source>
</evidence>